<organism evidence="1 2">
    <name type="scientific">Streptomyces caelestis</name>
    <dbReference type="NCBI Taxonomy" id="36816"/>
    <lineage>
        <taxon>Bacteria</taxon>
        <taxon>Bacillati</taxon>
        <taxon>Actinomycetota</taxon>
        <taxon>Actinomycetes</taxon>
        <taxon>Kitasatosporales</taxon>
        <taxon>Streptomycetaceae</taxon>
        <taxon>Streptomyces</taxon>
    </lineage>
</organism>
<sequence>MEPEFSVGDRIKVVLCTDEHDPIPAGATGTVTHWNPHPLVRQLGIAWDAPHAHRRLMLTLVGDGDRVARL</sequence>
<proteinExistence type="predicted"/>
<keyword evidence="2" id="KW-1185">Reference proteome</keyword>
<evidence type="ECO:0000313" key="2">
    <source>
        <dbReference type="Proteomes" id="UP000037773"/>
    </source>
</evidence>
<reference evidence="1 2" key="1">
    <citation type="submission" date="2015-07" db="EMBL/GenBank/DDBJ databases">
        <authorList>
            <person name="Noorani M."/>
        </authorList>
    </citation>
    <scope>NUCLEOTIDE SEQUENCE [LARGE SCALE GENOMIC DNA]</scope>
    <source>
        <strain evidence="1 2">NRRL B-24567</strain>
    </source>
</reference>
<evidence type="ECO:0008006" key="3">
    <source>
        <dbReference type="Google" id="ProtNLM"/>
    </source>
</evidence>
<gene>
    <name evidence="1" type="ORF">ADK41_00985</name>
</gene>
<dbReference type="RefSeq" id="WP_030819428.1">
    <property type="nucleotide sequence ID" value="NZ_LGCN01000001.1"/>
</dbReference>
<accession>A0A0M8QRI6</accession>
<dbReference type="AlphaFoldDB" id="A0A0M8QRI6"/>
<evidence type="ECO:0000313" key="1">
    <source>
        <dbReference type="EMBL" id="KOT46788.1"/>
    </source>
</evidence>
<protein>
    <recommendedName>
        <fullName evidence="3">DUF4314 domain-containing protein</fullName>
    </recommendedName>
</protein>
<dbReference type="PATRIC" id="fig|36816.3.peg.212"/>
<dbReference type="OrthoDB" id="9813511at2"/>
<comment type="caution">
    <text evidence="1">The sequence shown here is derived from an EMBL/GenBank/DDBJ whole genome shotgun (WGS) entry which is preliminary data.</text>
</comment>
<dbReference type="EMBL" id="LGCN01000001">
    <property type="protein sequence ID" value="KOT46788.1"/>
    <property type="molecule type" value="Genomic_DNA"/>
</dbReference>
<name>A0A0M8QRI6_9ACTN</name>
<dbReference type="Proteomes" id="UP000037773">
    <property type="component" value="Unassembled WGS sequence"/>
</dbReference>